<dbReference type="InterPro" id="IPR001041">
    <property type="entry name" value="2Fe-2S_ferredoxin-type"/>
</dbReference>
<dbReference type="Pfam" id="PF10588">
    <property type="entry name" value="NADH-G_4Fe-4S_3"/>
    <property type="match status" value="1"/>
</dbReference>
<dbReference type="InterPro" id="IPR036991">
    <property type="entry name" value="Fe_hydrogenase_ssu_sf"/>
</dbReference>
<keyword evidence="11" id="KW-0520">NAD</keyword>
<proteinExistence type="inferred from homology"/>
<keyword evidence="12" id="KW-0472">Membrane</keyword>
<keyword evidence="7" id="KW-0677">Repeat</keyword>
<evidence type="ECO:0000256" key="1">
    <source>
        <dbReference type="ARBA" id="ARBA00001966"/>
    </source>
</evidence>
<dbReference type="PROSITE" id="PS51379">
    <property type="entry name" value="4FE4S_FER_2"/>
    <property type="match status" value="2"/>
</dbReference>
<dbReference type="GO" id="GO:0016020">
    <property type="term" value="C:membrane"/>
    <property type="evidence" value="ECO:0007669"/>
    <property type="project" value="UniProtKB-SubCell"/>
</dbReference>
<evidence type="ECO:0000256" key="6">
    <source>
        <dbReference type="ARBA" id="ARBA00022723"/>
    </source>
</evidence>
<dbReference type="SUPFAM" id="SSF54292">
    <property type="entry name" value="2Fe-2S ferredoxin-like"/>
    <property type="match status" value="1"/>
</dbReference>
<dbReference type="PROSITE" id="PS51085">
    <property type="entry name" value="2FE2S_FER_2"/>
    <property type="match status" value="1"/>
</dbReference>
<dbReference type="Gene3D" id="3.30.70.20">
    <property type="match status" value="1"/>
</dbReference>
<keyword evidence="4" id="KW-0004">4Fe-4S</keyword>
<evidence type="ECO:0000313" key="17">
    <source>
        <dbReference type="EMBL" id="RJP57440.1"/>
    </source>
</evidence>
<dbReference type="GO" id="GO:0008137">
    <property type="term" value="F:NADH dehydrogenase (ubiquinone) activity"/>
    <property type="evidence" value="ECO:0007669"/>
    <property type="project" value="InterPro"/>
</dbReference>
<evidence type="ECO:0000256" key="5">
    <source>
        <dbReference type="ARBA" id="ARBA00022714"/>
    </source>
</evidence>
<dbReference type="GO" id="GO:0005506">
    <property type="term" value="F:iron ion binding"/>
    <property type="evidence" value="ECO:0007669"/>
    <property type="project" value="InterPro"/>
</dbReference>
<feature type="domain" description="4Fe-4S His(Cys)3-ligated-type" evidence="16">
    <location>
        <begin position="81"/>
        <end position="120"/>
    </location>
</feature>
<name>A0A3A4QU18_9BACT</name>
<evidence type="ECO:0000256" key="3">
    <source>
        <dbReference type="ARBA" id="ARBA00005404"/>
    </source>
</evidence>
<dbReference type="SMART" id="SM00929">
    <property type="entry name" value="NADH-G_4Fe-4S_3"/>
    <property type="match status" value="1"/>
</dbReference>
<dbReference type="InterPro" id="IPR009016">
    <property type="entry name" value="Fe_hydrogenase"/>
</dbReference>
<dbReference type="EMBL" id="QZJZ01000081">
    <property type="protein sequence ID" value="RJP57440.1"/>
    <property type="molecule type" value="Genomic_DNA"/>
</dbReference>
<dbReference type="InterPro" id="IPR017896">
    <property type="entry name" value="4Fe4S_Fe-S-bd"/>
</dbReference>
<comment type="caution">
    <text evidence="17">The sequence shown here is derived from an EMBL/GenBank/DDBJ whole genome shotgun (WGS) entry which is preliminary data.</text>
</comment>
<dbReference type="PROSITE" id="PS51839">
    <property type="entry name" value="4FE4S_HC3"/>
    <property type="match status" value="1"/>
</dbReference>
<dbReference type="InterPro" id="IPR050340">
    <property type="entry name" value="Cytosolic_Fe-S_CAF"/>
</dbReference>
<dbReference type="PANTHER" id="PTHR11615">
    <property type="entry name" value="NITRATE, FORMATE, IRON DEHYDROGENASE"/>
    <property type="match status" value="1"/>
</dbReference>
<dbReference type="NCBIfam" id="NF040763">
    <property type="entry name" value="FeFe_hydrog_A6"/>
    <property type="match status" value="1"/>
</dbReference>
<dbReference type="SUPFAM" id="SSF53920">
    <property type="entry name" value="Fe-only hydrogenase"/>
    <property type="match status" value="1"/>
</dbReference>
<dbReference type="InterPro" id="IPR036010">
    <property type="entry name" value="2Fe-2S_ferredoxin-like_sf"/>
</dbReference>
<comment type="cofactor">
    <cofactor evidence="13">
        <name>[2Fe-2S] cluster</name>
        <dbReference type="ChEBI" id="CHEBI:190135"/>
    </cofactor>
</comment>
<dbReference type="GO" id="GO:0042773">
    <property type="term" value="P:ATP synthesis coupled electron transport"/>
    <property type="evidence" value="ECO:0007669"/>
    <property type="project" value="InterPro"/>
</dbReference>
<dbReference type="PROSITE" id="PS00641">
    <property type="entry name" value="COMPLEX1_75K_1"/>
    <property type="match status" value="1"/>
</dbReference>
<dbReference type="FunFam" id="3.30.70.20:FF:000035">
    <property type="entry name" value="Iron hydrogenase 1"/>
    <property type="match status" value="1"/>
</dbReference>
<comment type="subcellular location">
    <subcellularLocation>
        <location evidence="2">Membrane</location>
    </subcellularLocation>
</comment>
<dbReference type="GO" id="GO:0051539">
    <property type="term" value="F:4 iron, 4 sulfur cluster binding"/>
    <property type="evidence" value="ECO:0007669"/>
    <property type="project" value="UniProtKB-KW"/>
</dbReference>
<comment type="cofactor">
    <cofactor evidence="1">
        <name>[4Fe-4S] cluster</name>
        <dbReference type="ChEBI" id="CHEBI:49883"/>
    </cofactor>
</comment>
<organism evidence="17 18">
    <name type="scientific">Candidatus Auribacter fodinae</name>
    <dbReference type="NCBI Taxonomy" id="2093366"/>
    <lineage>
        <taxon>Bacteria</taxon>
        <taxon>Pseudomonadati</taxon>
        <taxon>Candidatus Auribacterota</taxon>
        <taxon>Candidatus Auribacteria</taxon>
        <taxon>Candidatus Auribacterales</taxon>
        <taxon>Candidatus Auribacteraceae</taxon>
        <taxon>Candidatus Auribacter</taxon>
    </lineage>
</organism>
<keyword evidence="5" id="KW-0001">2Fe-2S</keyword>
<dbReference type="InterPro" id="IPR054351">
    <property type="entry name" value="NADH_UbQ_OxRdtase_ferredoxin"/>
</dbReference>
<keyword evidence="10" id="KW-0411">Iron-sulfur</keyword>
<feature type="domain" description="4Fe-4S ferredoxin-type" evidence="15">
    <location>
        <begin position="180"/>
        <end position="213"/>
    </location>
</feature>
<dbReference type="CDD" id="cd00207">
    <property type="entry name" value="fer2"/>
    <property type="match status" value="1"/>
</dbReference>
<keyword evidence="9" id="KW-0408">Iron</keyword>
<protein>
    <submittedName>
        <fullName evidence="17">Hydrogenase</fullName>
    </submittedName>
</protein>
<evidence type="ECO:0000313" key="18">
    <source>
        <dbReference type="Proteomes" id="UP000266426"/>
    </source>
</evidence>
<dbReference type="Gene3D" id="3.40.50.1780">
    <property type="match status" value="1"/>
</dbReference>
<dbReference type="Pfam" id="PF02256">
    <property type="entry name" value="Fe_hyd_SSU"/>
    <property type="match status" value="1"/>
</dbReference>
<gene>
    <name evidence="17" type="ORF">C4541_10125</name>
</gene>
<evidence type="ECO:0000256" key="4">
    <source>
        <dbReference type="ARBA" id="ARBA00022485"/>
    </source>
</evidence>
<evidence type="ECO:0000256" key="13">
    <source>
        <dbReference type="ARBA" id="ARBA00034078"/>
    </source>
</evidence>
<accession>A0A3A4QU18</accession>
<evidence type="ECO:0000256" key="11">
    <source>
        <dbReference type="ARBA" id="ARBA00023027"/>
    </source>
</evidence>
<dbReference type="AlphaFoldDB" id="A0A3A4QU18"/>
<dbReference type="InterPro" id="IPR013352">
    <property type="entry name" value="Fe_hydrogenase_subset"/>
</dbReference>
<dbReference type="InterPro" id="IPR003149">
    <property type="entry name" value="Fe_hydrogenase_ssu"/>
</dbReference>
<dbReference type="Pfam" id="PF13510">
    <property type="entry name" value="Fer2_4"/>
    <property type="match status" value="1"/>
</dbReference>
<dbReference type="InterPro" id="IPR019574">
    <property type="entry name" value="NADH_UbQ_OxRdtase_Gsu_4Fe4S-bd"/>
</dbReference>
<dbReference type="InterPro" id="IPR049830">
    <property type="entry name" value="HndD"/>
</dbReference>
<reference evidence="17 18" key="1">
    <citation type="journal article" date="2017" name="ISME J.">
        <title>Energy and carbon metabolisms in a deep terrestrial subsurface fluid microbial community.</title>
        <authorList>
            <person name="Momper L."/>
            <person name="Jungbluth S.P."/>
            <person name="Lee M.D."/>
            <person name="Amend J.P."/>
        </authorList>
    </citation>
    <scope>NUCLEOTIDE SEQUENCE [LARGE SCALE GENOMIC DNA]</scope>
    <source>
        <strain evidence="17">SURF_26</strain>
    </source>
</reference>
<dbReference type="Gene3D" id="3.40.950.10">
    <property type="entry name" value="Fe-only Hydrogenase (Larger Subunit), Chain L, domain 3"/>
    <property type="match status" value="1"/>
</dbReference>
<dbReference type="SUPFAM" id="SSF54862">
    <property type="entry name" value="4Fe-4S ferredoxins"/>
    <property type="match status" value="1"/>
</dbReference>
<evidence type="ECO:0000256" key="9">
    <source>
        <dbReference type="ARBA" id="ARBA00023004"/>
    </source>
</evidence>
<evidence type="ECO:0000256" key="8">
    <source>
        <dbReference type="ARBA" id="ARBA00022967"/>
    </source>
</evidence>
<dbReference type="InterPro" id="IPR004108">
    <property type="entry name" value="Fe_hydrogenase_lsu_C"/>
</dbReference>
<dbReference type="Pfam" id="PF02906">
    <property type="entry name" value="Fe_hyd_lg_C"/>
    <property type="match status" value="1"/>
</dbReference>
<comment type="similarity">
    <text evidence="3">Belongs to the complex I 75 kDa subunit family.</text>
</comment>
<evidence type="ECO:0000256" key="7">
    <source>
        <dbReference type="ARBA" id="ARBA00022737"/>
    </source>
</evidence>
<evidence type="ECO:0000259" key="16">
    <source>
        <dbReference type="PROSITE" id="PS51839"/>
    </source>
</evidence>
<dbReference type="InterPro" id="IPR000283">
    <property type="entry name" value="NADH_UbQ_OxRdtase_75kDa_su_CS"/>
</dbReference>
<feature type="domain" description="4Fe-4S ferredoxin-type" evidence="15">
    <location>
        <begin position="141"/>
        <end position="171"/>
    </location>
</feature>
<dbReference type="SMART" id="SM00902">
    <property type="entry name" value="Fe_hyd_SSU"/>
    <property type="match status" value="1"/>
</dbReference>
<dbReference type="Proteomes" id="UP000266426">
    <property type="component" value="Unassembled WGS sequence"/>
</dbReference>
<dbReference type="InterPro" id="IPR017900">
    <property type="entry name" value="4Fe4S_Fe_S_CS"/>
</dbReference>
<keyword evidence="6" id="KW-0479">Metal-binding</keyword>
<evidence type="ECO:0000256" key="12">
    <source>
        <dbReference type="ARBA" id="ARBA00023136"/>
    </source>
</evidence>
<keyword evidence="8" id="KW-1278">Translocase</keyword>
<dbReference type="Gene3D" id="3.10.20.740">
    <property type="match status" value="1"/>
</dbReference>
<dbReference type="GO" id="GO:0008901">
    <property type="term" value="F:ferredoxin hydrogenase activity"/>
    <property type="evidence" value="ECO:0007669"/>
    <property type="project" value="InterPro"/>
</dbReference>
<evidence type="ECO:0000259" key="15">
    <source>
        <dbReference type="PROSITE" id="PS51379"/>
    </source>
</evidence>
<evidence type="ECO:0000259" key="14">
    <source>
        <dbReference type="PROSITE" id="PS51085"/>
    </source>
</evidence>
<dbReference type="FunFam" id="3.10.20.740:FF:000004">
    <property type="entry name" value="NADH-quinone oxidoreductase"/>
    <property type="match status" value="1"/>
</dbReference>
<feature type="domain" description="2Fe-2S ferredoxin-type" evidence="14">
    <location>
        <begin position="3"/>
        <end position="81"/>
    </location>
</feature>
<dbReference type="GO" id="GO:0051537">
    <property type="term" value="F:2 iron, 2 sulfur cluster binding"/>
    <property type="evidence" value="ECO:0007669"/>
    <property type="project" value="UniProtKB-KW"/>
</dbReference>
<dbReference type="Pfam" id="PF22117">
    <property type="entry name" value="Fer4_Nqo3"/>
    <property type="match status" value="1"/>
</dbReference>
<dbReference type="NCBIfam" id="TIGR02512">
    <property type="entry name" value="FeFe_hydrog_A"/>
    <property type="match status" value="1"/>
</dbReference>
<dbReference type="Gene3D" id="4.10.260.20">
    <property type="entry name" value="Iron hydrogenase, small subunit"/>
    <property type="match status" value="1"/>
</dbReference>
<evidence type="ECO:0000256" key="10">
    <source>
        <dbReference type="ARBA" id="ARBA00023014"/>
    </source>
</evidence>
<evidence type="ECO:0000256" key="2">
    <source>
        <dbReference type="ARBA" id="ARBA00004370"/>
    </source>
</evidence>
<dbReference type="PROSITE" id="PS00198">
    <property type="entry name" value="4FE4S_FER_1"/>
    <property type="match status" value="1"/>
</dbReference>
<sequence length="594" mass="66414">MPNMLAVCINGKECEVEFGTTILEAARKMNIHIPTLCYHDDLCLSGICRICLVEVDGEKTLQAACSAPITRPLHIRTHTEKVRKARRNILELMLSNHYGECYTCFRNQNCELQKLAKEYGVDSLRFGHVELPRHTKDTSSRSIIRDMDKCILCRRCVRTCHDFQGVGALEAAFRGIDTEIQTFLDHPLGDAVCINCGQCINRCPTGALRERDRSDEVWNAIDDPQKIVVMQTAPAPRASIGEEFGLPPGTSITRKLNTALKMVGFDYVFDTNFAADLTIMEEGTELLTRLKDFIVDKKPVSLPMITSCSPGWVKYCEHYYPDYLPHLSTCKSPQQMFGSLIKTYFAQKIKVDPKNIMVVSLMPCVAKKYESDRPEMSASGFKDVDYALTSRELAQMIKETGIRVTDLEDSDFDSPLGLGSGAGLIFGATGGVMEAAIRTVYEIITGEEVPFENLNVIPVRGMDGIKEAEISFQKTKEDWKFLEGKTLRVAIAHGTANAKKIMDKVASGEAQWHFIEIMACPGGCLGGGGQPIPTNENIRKARAKAIYDEDSHLNIRKSHSNPQIQMLYNEFLDHPNSKKAHKLLHTTYTRRGKI</sequence>